<dbReference type="GO" id="GO:0004577">
    <property type="term" value="F:N-acetylglucosaminyldiphosphodolichol N-acetylglucosaminyltransferase activity"/>
    <property type="evidence" value="ECO:0007669"/>
    <property type="project" value="TreeGrafter"/>
</dbReference>
<evidence type="ECO:0000256" key="9">
    <source>
        <dbReference type="ARBA" id="ARBA00023136"/>
    </source>
</evidence>
<evidence type="ECO:0000256" key="7">
    <source>
        <dbReference type="ARBA" id="ARBA00022824"/>
    </source>
</evidence>
<evidence type="ECO:0000313" key="14">
    <source>
        <dbReference type="Proteomes" id="UP000723463"/>
    </source>
</evidence>
<dbReference type="GO" id="GO:0031965">
    <property type="term" value="C:nuclear membrane"/>
    <property type="evidence" value="ECO:0007669"/>
    <property type="project" value="UniProtKB-SubCell"/>
</dbReference>
<evidence type="ECO:0000256" key="1">
    <source>
        <dbReference type="ARBA" id="ARBA00004389"/>
    </source>
</evidence>
<evidence type="ECO:0000256" key="6">
    <source>
        <dbReference type="ARBA" id="ARBA00022692"/>
    </source>
</evidence>
<dbReference type="EMBL" id="JAAAXW010000263">
    <property type="protein sequence ID" value="KAF9539133.1"/>
    <property type="molecule type" value="Genomic_DNA"/>
</dbReference>
<dbReference type="PANTHER" id="PTHR12154:SF4">
    <property type="entry name" value="UDP-N-ACETYLGLUCOSAMINE TRANSFERASE SUBUNIT ALG14 HOMOLOG"/>
    <property type="match status" value="1"/>
</dbReference>
<sequence length="317" mass="34416">MDQHLAANLVLATAITLALIGIPLILILASRLWSSLPQNRPRRTTSSESTTRPQACTTTIFLGSGGHTAEMLQLVSGLDCAHYTPRHYVVGWDDNSSVEKVHRLEALLAAKSVTSTEEKGARSRSGTGTRTEAGAGITTGRLISDIKSSCSELAYTVHRIPRSRHVHQSMLTTPLTLVKSLLVAMPLIKRLTCLTKSEAHPNTGAGRAQSTDAAGRPRRSVLLMNGPGTCLALALAVIGTRMAGVPDDQTPDLVFVESFARVKTLSLAGRLLYPLCDAFLVQWPGLVQQYPRSNKPMCPSLMFYISYTHPHQQQQQQ</sequence>
<reference evidence="13" key="1">
    <citation type="journal article" date="2020" name="Fungal Divers.">
        <title>Resolving the Mortierellaceae phylogeny through synthesis of multi-gene phylogenetics and phylogenomics.</title>
        <authorList>
            <person name="Vandepol N."/>
            <person name="Liber J."/>
            <person name="Desiro A."/>
            <person name="Na H."/>
            <person name="Kennedy M."/>
            <person name="Barry K."/>
            <person name="Grigoriev I.V."/>
            <person name="Miller A.N."/>
            <person name="O'Donnell K."/>
            <person name="Stajich J.E."/>
            <person name="Bonito G."/>
        </authorList>
    </citation>
    <scope>NUCLEOTIDE SEQUENCE</scope>
    <source>
        <strain evidence="13">NRRL 2591</strain>
    </source>
</reference>
<dbReference type="AlphaFoldDB" id="A0A9P6EYX6"/>
<dbReference type="Pfam" id="PF08660">
    <property type="entry name" value="Alg14"/>
    <property type="match status" value="2"/>
</dbReference>
<evidence type="ECO:0000256" key="2">
    <source>
        <dbReference type="ARBA" id="ARBA00004590"/>
    </source>
</evidence>
<proteinExistence type="inferred from homology"/>
<keyword evidence="14" id="KW-1185">Reference proteome</keyword>
<keyword evidence="6 12" id="KW-0812">Transmembrane</keyword>
<evidence type="ECO:0000256" key="12">
    <source>
        <dbReference type="SAM" id="Phobius"/>
    </source>
</evidence>
<organism evidence="13 14">
    <name type="scientific">Mortierella hygrophila</name>
    <dbReference type="NCBI Taxonomy" id="979708"/>
    <lineage>
        <taxon>Eukaryota</taxon>
        <taxon>Fungi</taxon>
        <taxon>Fungi incertae sedis</taxon>
        <taxon>Mucoromycota</taxon>
        <taxon>Mortierellomycotina</taxon>
        <taxon>Mortierellomycetes</taxon>
        <taxon>Mortierellales</taxon>
        <taxon>Mortierellaceae</taxon>
        <taxon>Mortierella</taxon>
    </lineage>
</organism>
<dbReference type="GO" id="GO:0006488">
    <property type="term" value="P:dolichol-linked oligosaccharide biosynthetic process"/>
    <property type="evidence" value="ECO:0007669"/>
    <property type="project" value="InterPro"/>
</dbReference>
<dbReference type="PANTHER" id="PTHR12154">
    <property type="entry name" value="GLYCOSYL TRANSFERASE-RELATED"/>
    <property type="match status" value="1"/>
</dbReference>
<evidence type="ECO:0000313" key="13">
    <source>
        <dbReference type="EMBL" id="KAF9539133.1"/>
    </source>
</evidence>
<evidence type="ECO:0000256" key="8">
    <source>
        <dbReference type="ARBA" id="ARBA00022989"/>
    </source>
</evidence>
<comment type="caution">
    <text evidence="13">The sequence shown here is derived from an EMBL/GenBank/DDBJ whole genome shotgun (WGS) entry which is preliminary data.</text>
</comment>
<comment type="subunit">
    <text evidence="4">Heterodimer with ALG13 to form a functional enzyme.</text>
</comment>
<gene>
    <name evidence="13" type="primary">ALG14</name>
    <name evidence="13" type="ORF">EC957_005774</name>
</gene>
<evidence type="ECO:0000256" key="5">
    <source>
        <dbReference type="ARBA" id="ARBA00017467"/>
    </source>
</evidence>
<dbReference type="GO" id="GO:0043541">
    <property type="term" value="C:UDP-N-acetylglucosamine transferase complex"/>
    <property type="evidence" value="ECO:0007669"/>
    <property type="project" value="TreeGrafter"/>
</dbReference>
<evidence type="ECO:0000256" key="10">
    <source>
        <dbReference type="ARBA" id="ARBA00032062"/>
    </source>
</evidence>
<evidence type="ECO:0000256" key="11">
    <source>
        <dbReference type="SAM" id="MobiDB-lite"/>
    </source>
</evidence>
<feature type="region of interest" description="Disordered" evidence="11">
    <location>
        <begin position="115"/>
        <end position="134"/>
    </location>
</feature>
<keyword evidence="7" id="KW-0256">Endoplasmic reticulum</keyword>
<comment type="subcellular location">
    <subcellularLocation>
        <location evidence="1">Endoplasmic reticulum membrane</location>
        <topology evidence="1">Single-pass membrane protein</topology>
    </subcellularLocation>
    <subcellularLocation>
        <location evidence="2">Nucleus membrane</location>
        <topology evidence="2">Single-pass membrane protein</topology>
    </subcellularLocation>
</comment>
<evidence type="ECO:0000256" key="4">
    <source>
        <dbReference type="ARBA" id="ARBA00011335"/>
    </source>
</evidence>
<feature type="transmembrane region" description="Helical" evidence="12">
    <location>
        <begin position="6"/>
        <end position="33"/>
    </location>
</feature>
<name>A0A9P6EYX6_9FUNG</name>
<dbReference type="Proteomes" id="UP000723463">
    <property type="component" value="Unassembled WGS sequence"/>
</dbReference>
<keyword evidence="13" id="KW-0808">Transferase</keyword>
<keyword evidence="9 12" id="KW-0472">Membrane</keyword>
<dbReference type="InterPro" id="IPR013969">
    <property type="entry name" value="Oligosacch_biosynth_Alg14"/>
</dbReference>
<evidence type="ECO:0000256" key="3">
    <source>
        <dbReference type="ARBA" id="ARBA00009731"/>
    </source>
</evidence>
<accession>A0A9P6EYX6</accession>
<keyword evidence="8 12" id="KW-1133">Transmembrane helix</keyword>
<protein>
    <recommendedName>
        <fullName evidence="5">UDP-N-acetylglucosamine transferase subunit ALG14</fullName>
    </recommendedName>
    <alternativeName>
        <fullName evidence="10">Asparagine-linked glycosylation protein 14</fullName>
    </alternativeName>
</protein>
<comment type="similarity">
    <text evidence="3">Belongs to the ALG14 family.</text>
</comment>